<dbReference type="InterPro" id="IPR009056">
    <property type="entry name" value="Cyt_c-like_dom"/>
</dbReference>
<accession>A0ABY7TYR5</accession>
<dbReference type="Gene3D" id="1.10.760.10">
    <property type="entry name" value="Cytochrome c-like domain"/>
    <property type="match status" value="1"/>
</dbReference>
<dbReference type="PROSITE" id="PS51007">
    <property type="entry name" value="CYTC"/>
    <property type="match status" value="1"/>
</dbReference>
<keyword evidence="2 6" id="KW-0349">Heme</keyword>
<dbReference type="SUPFAM" id="SSF46626">
    <property type="entry name" value="Cytochrome c"/>
    <property type="match status" value="1"/>
</dbReference>
<dbReference type="InterPro" id="IPR002327">
    <property type="entry name" value="Cyt_c_1A/1B"/>
</dbReference>
<dbReference type="Proteomes" id="UP001218231">
    <property type="component" value="Chromosome"/>
</dbReference>
<name>A0ABY7TYR5_9SPHN</name>
<evidence type="ECO:0000256" key="7">
    <source>
        <dbReference type="SAM" id="SignalP"/>
    </source>
</evidence>
<keyword evidence="3 6" id="KW-0479">Metal-binding</keyword>
<evidence type="ECO:0000313" key="10">
    <source>
        <dbReference type="Proteomes" id="UP001218231"/>
    </source>
</evidence>
<keyword evidence="7" id="KW-0732">Signal</keyword>
<dbReference type="EMBL" id="CP117417">
    <property type="protein sequence ID" value="WCT78030.1"/>
    <property type="molecule type" value="Genomic_DNA"/>
</dbReference>
<evidence type="ECO:0000259" key="8">
    <source>
        <dbReference type="PROSITE" id="PS51007"/>
    </source>
</evidence>
<keyword evidence="4" id="KW-0249">Electron transport</keyword>
<dbReference type="Pfam" id="PF00034">
    <property type="entry name" value="Cytochrom_C"/>
    <property type="match status" value="1"/>
</dbReference>
<keyword evidence="10" id="KW-1185">Reference proteome</keyword>
<proteinExistence type="predicted"/>
<feature type="signal peptide" evidence="7">
    <location>
        <begin position="1"/>
        <end position="29"/>
    </location>
</feature>
<organism evidence="9 10">
    <name type="scientific">Novosphingobium humi</name>
    <dbReference type="NCBI Taxonomy" id="2282397"/>
    <lineage>
        <taxon>Bacteria</taxon>
        <taxon>Pseudomonadati</taxon>
        <taxon>Pseudomonadota</taxon>
        <taxon>Alphaproteobacteria</taxon>
        <taxon>Sphingomonadales</taxon>
        <taxon>Sphingomonadaceae</taxon>
        <taxon>Novosphingobium</taxon>
    </lineage>
</organism>
<protein>
    <submittedName>
        <fullName evidence="9">C-type cytochrome</fullName>
    </submittedName>
</protein>
<evidence type="ECO:0000256" key="5">
    <source>
        <dbReference type="ARBA" id="ARBA00023004"/>
    </source>
</evidence>
<dbReference type="PRINTS" id="PR00604">
    <property type="entry name" value="CYTCHRMECIAB"/>
</dbReference>
<sequence length="132" mass="13540">MTMSRLFTPAAALVAAATMALGFAAPAAAAGDPAKGAASFKTKCQLCHVIGAGQKGTMAPNLLGVVGRKAGSTDFAMYSPQLKAYGKTWTPALIDQWISGPTKLVPGSRMAMVIPDAAERANIVAYLGTLKK</sequence>
<evidence type="ECO:0000256" key="1">
    <source>
        <dbReference type="ARBA" id="ARBA00022448"/>
    </source>
</evidence>
<dbReference type="RefSeq" id="WP_246869965.1">
    <property type="nucleotide sequence ID" value="NZ_CP117417.1"/>
</dbReference>
<feature type="domain" description="Cytochrome c" evidence="8">
    <location>
        <begin position="31"/>
        <end position="131"/>
    </location>
</feature>
<evidence type="ECO:0000256" key="2">
    <source>
        <dbReference type="ARBA" id="ARBA00022617"/>
    </source>
</evidence>
<dbReference type="PANTHER" id="PTHR11961">
    <property type="entry name" value="CYTOCHROME C"/>
    <property type="match status" value="1"/>
</dbReference>
<keyword evidence="5 6" id="KW-0408">Iron</keyword>
<keyword evidence="1" id="KW-0813">Transport</keyword>
<evidence type="ECO:0000256" key="4">
    <source>
        <dbReference type="ARBA" id="ARBA00022982"/>
    </source>
</evidence>
<feature type="chain" id="PRO_5047313033" evidence="7">
    <location>
        <begin position="30"/>
        <end position="132"/>
    </location>
</feature>
<evidence type="ECO:0000313" key="9">
    <source>
        <dbReference type="EMBL" id="WCT78030.1"/>
    </source>
</evidence>
<evidence type="ECO:0000256" key="3">
    <source>
        <dbReference type="ARBA" id="ARBA00022723"/>
    </source>
</evidence>
<evidence type="ECO:0000256" key="6">
    <source>
        <dbReference type="PROSITE-ProRule" id="PRU00433"/>
    </source>
</evidence>
<reference evidence="9 10" key="1">
    <citation type="submission" date="2023-02" db="EMBL/GenBank/DDBJ databases">
        <title>Genome sequence of Novosphingobium humi KACC 19094.</title>
        <authorList>
            <person name="Kim S."/>
            <person name="Heo J."/>
            <person name="Kwon S.-W."/>
        </authorList>
    </citation>
    <scope>NUCLEOTIDE SEQUENCE [LARGE SCALE GENOMIC DNA]</scope>
    <source>
        <strain evidence="9 10">KACC 19094</strain>
    </source>
</reference>
<gene>
    <name evidence="9" type="ORF">PQ457_03390</name>
</gene>
<dbReference type="InterPro" id="IPR036909">
    <property type="entry name" value="Cyt_c-like_dom_sf"/>
</dbReference>